<keyword evidence="6" id="KW-0862">Zinc</keyword>
<dbReference type="Gene3D" id="3.30.420.40">
    <property type="match status" value="1"/>
</dbReference>
<reference evidence="12 13" key="1">
    <citation type="submission" date="2023-06" db="EMBL/GenBank/DDBJ databases">
        <title>Draft genome sequence of Novosphingobium sp. strain IK01.</title>
        <authorList>
            <person name="Hatamoto M."/>
            <person name="Ikarashi T."/>
            <person name="Yamaguchi T."/>
        </authorList>
    </citation>
    <scope>NUCLEOTIDE SEQUENCE [LARGE SCALE GENOMIC DNA]</scope>
    <source>
        <strain evidence="12 13">IK01</strain>
    </source>
</reference>
<dbReference type="PANTHER" id="PTHR42959">
    <property type="entry name" value="CARBAMOYLTRANSFERASE"/>
    <property type="match status" value="1"/>
</dbReference>
<evidence type="ECO:0000256" key="1">
    <source>
        <dbReference type="ARBA" id="ARBA00004711"/>
    </source>
</evidence>
<dbReference type="Gene3D" id="3.30.420.360">
    <property type="match status" value="1"/>
</dbReference>
<dbReference type="PROSITE" id="PS51163">
    <property type="entry name" value="YRDC"/>
    <property type="match status" value="1"/>
</dbReference>
<keyword evidence="9" id="KW-0378">Hydrolase</keyword>
<dbReference type="InterPro" id="IPR036046">
    <property type="entry name" value="Acylphosphatase-like_dom_sf"/>
</dbReference>
<keyword evidence="5" id="KW-0863">Zinc-finger</keyword>
<keyword evidence="3" id="KW-0436">Ligase</keyword>
<name>A0ABQ6P3M0_9SPHN</name>
<comment type="caution">
    <text evidence="12">The sequence shown here is derived from an EMBL/GenBank/DDBJ whole genome shotgun (WGS) entry which is preliminary data.</text>
</comment>
<dbReference type="PIRSF" id="PIRSF006256">
    <property type="entry name" value="CMPcnvr_hdrg_mat"/>
    <property type="match status" value="1"/>
</dbReference>
<accession>A0ABQ6P3M0</accession>
<sequence>MAAPSCLDEGRGLRVRGVVQGVGFRPFVWHLARELGLRGEVSNDGEGVLIAAWGAPHALDALTRRLAEEAPPLAHVASVEPLSLPEGRAAPEAFRIVHSGTEGRGALIPPDAATCPACLAEVRDPAQRRHHHPFANCTHCGPRLTIAHGMPWDRAQTSMAAFLLCPDCAAEYADPADRRFHAQPIACLACGPRLWIEDAQGAEIPGAALAHAAKMLREGAVLAVKGLGGFHLACDAAHGAAVAALRTGKARDAKPFALMANLDQARAWCAVSPEAEALLAGPAAPIVLLPRRADVPVPEALAPGQDHLGVMLPATPLHHLLLEAFGGPLVMTSGNRGGEPQVIDNDAARERLGGLAQGFVMHDRAIVNRLDDSVLALDEEGQVMPLRRARGYVPSAIPLPFADLPPTLAMGGELKASFALIRGSEAIVGPHVGDLEQAAVLGDYRAMLALYRQIFAFTPEVIAVDAHAGYLSTQLGEAMAAECGARLVRVGHHHAHMAACMADNGVREGDEPVLGLLLDGLGLGDDGALWGGEVLVGGYRHAQRVDGLAAVPLIGGSAAMREPWRNLLAQLVHAFGPDWRAHAGPVMAHLPPDADQADPRLRLAEAMIAGGTNCPPCSSAGRLFEAVAAALGLHAARQTFEGQAAMALEALARPFVADETAYRAQSPLLSGRMGADLWRPVLADCAAGLAPGRIAARFHLTLADALADSVAEQGRAGQRVALSGGVMQNRVLLAALRQALRARGFVPLAHRQVPANDGGLALGQGVIAAL</sequence>
<dbReference type="InterPro" id="IPR017968">
    <property type="entry name" value="Acylphosphatase_CS"/>
</dbReference>
<gene>
    <name evidence="12" type="primary">hypF</name>
    <name evidence="12" type="ORF">NUTIK01_01630</name>
</gene>
<dbReference type="PANTHER" id="PTHR42959:SF1">
    <property type="entry name" value="CARBAMOYLTRANSFERASE HYPF"/>
    <property type="match status" value="1"/>
</dbReference>
<dbReference type="RefSeq" id="WP_317973244.1">
    <property type="nucleotide sequence ID" value="NZ_BTFW01000001.1"/>
</dbReference>
<dbReference type="PROSITE" id="PS00150">
    <property type="entry name" value="ACYLPHOSPHATASE_1"/>
    <property type="match status" value="1"/>
</dbReference>
<dbReference type="InterPro" id="IPR011125">
    <property type="entry name" value="Znf_HypF"/>
</dbReference>
<comment type="function">
    <text evidence="8">Involved in the maturation of [NiFe] hydrogenases. Along with HypE, it catalyzes the synthesis of the CN ligands of the active site iron of [NiFe]-hydrogenases. HypF functions as a carbamoyl transferase using carbamoylphosphate as a substrate and transferring the carboxamido moiety in an ATP-dependent reaction to the thiolate of the C-terminal cysteine of HypE yielding a protein-S-carboxamide.</text>
</comment>
<feature type="domain" description="Acylphosphatase-like" evidence="10">
    <location>
        <begin position="10"/>
        <end position="98"/>
    </location>
</feature>
<evidence type="ECO:0000256" key="5">
    <source>
        <dbReference type="ARBA" id="ARBA00022771"/>
    </source>
</evidence>
<dbReference type="InterPro" id="IPR041440">
    <property type="entry name" value="HypF_C"/>
</dbReference>
<feature type="active site" evidence="9">
    <location>
        <position position="43"/>
    </location>
</feature>
<evidence type="ECO:0000256" key="2">
    <source>
        <dbReference type="ARBA" id="ARBA00008097"/>
    </source>
</evidence>
<keyword evidence="4" id="KW-0479">Metal-binding</keyword>
<feature type="active site" evidence="9">
    <location>
        <position position="25"/>
    </location>
</feature>
<evidence type="ECO:0000256" key="8">
    <source>
        <dbReference type="PIRNR" id="PIRNR006256"/>
    </source>
</evidence>
<dbReference type="Pfam" id="PF01300">
    <property type="entry name" value="Sua5_yciO_yrdC"/>
    <property type="match status" value="1"/>
</dbReference>
<dbReference type="Pfam" id="PF07503">
    <property type="entry name" value="zf-HYPF"/>
    <property type="match status" value="2"/>
</dbReference>
<dbReference type="Proteomes" id="UP001187221">
    <property type="component" value="Unassembled WGS sequence"/>
</dbReference>
<evidence type="ECO:0000313" key="13">
    <source>
        <dbReference type="Proteomes" id="UP001187221"/>
    </source>
</evidence>
<evidence type="ECO:0000256" key="3">
    <source>
        <dbReference type="ARBA" id="ARBA00022598"/>
    </source>
</evidence>
<evidence type="ECO:0000256" key="7">
    <source>
        <dbReference type="ARBA" id="ARBA00048220"/>
    </source>
</evidence>
<dbReference type="InterPro" id="IPR017945">
    <property type="entry name" value="DHBP_synth_RibB-like_a/b_dom"/>
</dbReference>
<dbReference type="Pfam" id="PF22521">
    <property type="entry name" value="HypF_C_2"/>
    <property type="match status" value="1"/>
</dbReference>
<dbReference type="Gene3D" id="3.30.110.120">
    <property type="match status" value="1"/>
</dbReference>
<comment type="similarity">
    <text evidence="2 8">Belongs to the carbamoyltransferase HypF family.</text>
</comment>
<feature type="domain" description="YrdC-like" evidence="11">
    <location>
        <begin position="206"/>
        <end position="391"/>
    </location>
</feature>
<dbReference type="EMBL" id="BTFW01000001">
    <property type="protein sequence ID" value="GMM59386.1"/>
    <property type="molecule type" value="Genomic_DNA"/>
</dbReference>
<comment type="catalytic activity">
    <reaction evidence="7 8">
        <text>C-terminal L-cysteinyl-[HypE protein] + carbamoyl phosphate + ATP + H2O = C-terminal S-carboxamide-L-cysteinyl-[HypE protein] + AMP + phosphate + diphosphate + H(+)</text>
        <dbReference type="Rhea" id="RHEA:55636"/>
        <dbReference type="Rhea" id="RHEA-COMP:14247"/>
        <dbReference type="Rhea" id="RHEA-COMP:14392"/>
        <dbReference type="ChEBI" id="CHEBI:15377"/>
        <dbReference type="ChEBI" id="CHEBI:15378"/>
        <dbReference type="ChEBI" id="CHEBI:30616"/>
        <dbReference type="ChEBI" id="CHEBI:33019"/>
        <dbReference type="ChEBI" id="CHEBI:43474"/>
        <dbReference type="ChEBI" id="CHEBI:58228"/>
        <dbReference type="ChEBI" id="CHEBI:76913"/>
        <dbReference type="ChEBI" id="CHEBI:139126"/>
        <dbReference type="ChEBI" id="CHEBI:456215"/>
    </reaction>
</comment>
<dbReference type="InterPro" id="IPR004421">
    <property type="entry name" value="Carbamoyltransferase_HypF"/>
</dbReference>
<dbReference type="EC" id="6.2.-.-" evidence="8"/>
<dbReference type="InterPro" id="IPR055128">
    <property type="entry name" value="HypF_C_2"/>
</dbReference>
<dbReference type="InterPro" id="IPR006070">
    <property type="entry name" value="Sua5-like_dom"/>
</dbReference>
<dbReference type="Pfam" id="PF17788">
    <property type="entry name" value="HypF_C"/>
    <property type="match status" value="1"/>
</dbReference>
<dbReference type="SUPFAM" id="SSF55821">
    <property type="entry name" value="YrdC/RibB"/>
    <property type="match status" value="1"/>
</dbReference>
<keyword evidence="13" id="KW-1185">Reference proteome</keyword>
<evidence type="ECO:0000313" key="12">
    <source>
        <dbReference type="EMBL" id="GMM59386.1"/>
    </source>
</evidence>
<evidence type="ECO:0000259" key="10">
    <source>
        <dbReference type="PROSITE" id="PS51160"/>
    </source>
</evidence>
<comment type="pathway">
    <text evidence="1 8">Protein modification; [NiFe] hydrogenase maturation.</text>
</comment>
<comment type="catalytic activity">
    <reaction evidence="9">
        <text>an acyl phosphate + H2O = a carboxylate + phosphate + H(+)</text>
        <dbReference type="Rhea" id="RHEA:14965"/>
        <dbReference type="ChEBI" id="CHEBI:15377"/>
        <dbReference type="ChEBI" id="CHEBI:15378"/>
        <dbReference type="ChEBI" id="CHEBI:29067"/>
        <dbReference type="ChEBI" id="CHEBI:43474"/>
        <dbReference type="ChEBI" id="CHEBI:59918"/>
        <dbReference type="EC" id="3.6.1.7"/>
    </reaction>
</comment>
<dbReference type="Pfam" id="PF00708">
    <property type="entry name" value="Acylphosphatase"/>
    <property type="match status" value="1"/>
</dbReference>
<dbReference type="InterPro" id="IPR001792">
    <property type="entry name" value="Acylphosphatase-like_dom"/>
</dbReference>
<dbReference type="NCBIfam" id="TIGR00143">
    <property type="entry name" value="hypF"/>
    <property type="match status" value="1"/>
</dbReference>
<evidence type="ECO:0000259" key="11">
    <source>
        <dbReference type="PROSITE" id="PS51163"/>
    </source>
</evidence>
<dbReference type="SUPFAM" id="SSF54975">
    <property type="entry name" value="Acylphosphatase/BLUF domain-like"/>
    <property type="match status" value="1"/>
</dbReference>
<evidence type="ECO:0000256" key="9">
    <source>
        <dbReference type="PROSITE-ProRule" id="PRU00520"/>
    </source>
</evidence>
<evidence type="ECO:0000256" key="4">
    <source>
        <dbReference type="ARBA" id="ARBA00022723"/>
    </source>
</evidence>
<evidence type="ECO:0000256" key="6">
    <source>
        <dbReference type="ARBA" id="ARBA00022833"/>
    </source>
</evidence>
<organism evidence="12 13">
    <name type="scientific">Novosphingobium pituita</name>
    <dbReference type="NCBI Taxonomy" id="3056842"/>
    <lineage>
        <taxon>Bacteria</taxon>
        <taxon>Pseudomonadati</taxon>
        <taxon>Pseudomonadota</taxon>
        <taxon>Alphaproteobacteria</taxon>
        <taxon>Sphingomonadales</taxon>
        <taxon>Sphingomonadaceae</taxon>
        <taxon>Novosphingobium</taxon>
    </lineage>
</organism>
<dbReference type="InterPro" id="IPR051060">
    <property type="entry name" value="Carbamoyltrans_HypF-like"/>
</dbReference>
<protein>
    <recommendedName>
        <fullName evidence="8">Carbamoyltransferase HypF</fullName>
        <ecNumber evidence="8">6.2.-.-</ecNumber>
    </recommendedName>
</protein>
<dbReference type="PROSITE" id="PS51160">
    <property type="entry name" value="ACYLPHOSPHATASE_3"/>
    <property type="match status" value="1"/>
</dbReference>
<dbReference type="Gene3D" id="3.90.870.50">
    <property type="match status" value="1"/>
</dbReference>
<proteinExistence type="inferred from homology"/>